<keyword evidence="2" id="KW-1185">Reference proteome</keyword>
<dbReference type="KEGG" id="fya:KMW28_26880"/>
<sequence length="608" mass="66663">MKNKLTTLVAILGYLLLLTTSCDKSEEEINGGDDPVNGMDGVTVSASDPTIGYTSLELIGSIANYEDSLEASAKFVLYDGEEVVSEKTFTDLQNQEYTLEVDQLTSGKEYQFDFSVIRGEDVVTTGKKKVSTQEVKTNFAADGGFTSFRINGALEGILENTKIAIVTEVLSGETVVKTVTNEYDSDVEELEIVVPGLDMATNYSSKVTVKYGDELLSESEEDFETYTFSVSTKDVSNNQGGLYMEGTFTSDIDPNDDLALGFYYKKATDADDAYTWMDAEMKDETTLVAVGHGLDIGVAYNVKAAVKVVSEESEEVATEVKTLDDLHGGVFVDVAATGTGDGSSWENAFTKPQDAADAANTLSEINNGATVEILFKKGEYEETLTFEKNIFIIGSYSGGKIEKIEERDIEGNSSTFIAANQVIARSLSSDNLIIDGFSFKETLVAFVSGGIKIKNCNFYGFDDSENIIGGVTDGITNYSIPLEIENCNFIYDKEKGYSFMRIRGISTILKNCNFKMLISNYFTHSPIDFSVTEYYNSKLTLSNVRFDNVITSKSKEYIWVHPSGDVVLGDISNYLDIKEGVCKTGILLDNDILFDGNHLKDIIETCNN</sequence>
<dbReference type="SUPFAM" id="SSF51126">
    <property type="entry name" value="Pectin lyase-like"/>
    <property type="match status" value="1"/>
</dbReference>
<dbReference type="AlphaFoldDB" id="A0AAX1NAP2"/>
<reference evidence="1 2" key="1">
    <citation type="submission" date="2021-05" db="EMBL/GenBank/DDBJ databases">
        <title>Comparative genomic studies on the polysaccharide-degrading batcterial strains of the Flammeovirga genus.</title>
        <authorList>
            <person name="Zewei F."/>
            <person name="Zheng Z."/>
            <person name="Yu L."/>
            <person name="Ruyue G."/>
            <person name="Yanhong M."/>
            <person name="Yuanyuan C."/>
            <person name="Jingyan G."/>
            <person name="Wenjun H."/>
        </authorList>
    </citation>
    <scope>NUCLEOTIDE SEQUENCE [LARGE SCALE GENOMIC DNA]</scope>
    <source>
        <strain evidence="1 2">NBRC:100898</strain>
    </source>
</reference>
<gene>
    <name evidence="1" type="ORF">KMW28_26880</name>
</gene>
<dbReference type="PROSITE" id="PS51257">
    <property type="entry name" value="PROKAR_LIPOPROTEIN"/>
    <property type="match status" value="1"/>
</dbReference>
<dbReference type="EMBL" id="CP076133">
    <property type="protein sequence ID" value="QWG04525.1"/>
    <property type="molecule type" value="Genomic_DNA"/>
</dbReference>
<dbReference type="RefSeq" id="WP_215585918.1">
    <property type="nucleotide sequence ID" value="NZ_CP076133.1"/>
</dbReference>
<dbReference type="InterPro" id="IPR011050">
    <property type="entry name" value="Pectin_lyase_fold/virulence"/>
</dbReference>
<evidence type="ECO:0000313" key="2">
    <source>
        <dbReference type="Proteomes" id="UP000678679"/>
    </source>
</evidence>
<dbReference type="Proteomes" id="UP000678679">
    <property type="component" value="Chromosome 2"/>
</dbReference>
<proteinExistence type="predicted"/>
<organism evidence="1 2">
    <name type="scientific">Flammeovirga yaeyamensis</name>
    <dbReference type="NCBI Taxonomy" id="367791"/>
    <lineage>
        <taxon>Bacteria</taxon>
        <taxon>Pseudomonadati</taxon>
        <taxon>Bacteroidota</taxon>
        <taxon>Cytophagia</taxon>
        <taxon>Cytophagales</taxon>
        <taxon>Flammeovirgaceae</taxon>
        <taxon>Flammeovirga</taxon>
    </lineage>
</organism>
<evidence type="ECO:0000313" key="1">
    <source>
        <dbReference type="EMBL" id="QWG04525.1"/>
    </source>
</evidence>
<protein>
    <submittedName>
        <fullName evidence="1">Uncharacterized protein</fullName>
    </submittedName>
</protein>
<name>A0AAX1NAP2_9BACT</name>
<accession>A0AAX1NAP2</accession>